<accession>A0AB38XP81</accession>
<reference evidence="1" key="1">
    <citation type="submission" date="2023-01" db="EMBL/GenBank/DDBJ databases">
        <title>Comparative Genomic Analysis of the Clinically-Derived Winkia Strain NY0527 Provides Evidence into the Taxonomic Reassignment of Winkia neuii and Characterizes Their Virulence Traits.</title>
        <authorList>
            <person name="Cai X."/>
            <person name="Peng Y."/>
            <person name="Li M."/>
            <person name="Qiu Y."/>
            <person name="Wang Y."/>
            <person name="Xu L."/>
            <person name="Hou Q."/>
        </authorList>
    </citation>
    <scope>NUCLEOTIDE SEQUENCE</scope>
    <source>
        <strain evidence="1">NY0527</strain>
    </source>
</reference>
<evidence type="ECO:0000313" key="1">
    <source>
        <dbReference type="EMBL" id="WCE46002.1"/>
    </source>
</evidence>
<evidence type="ECO:0008006" key="3">
    <source>
        <dbReference type="Google" id="ProtNLM"/>
    </source>
</evidence>
<organism evidence="1 2">
    <name type="scientific">Winkia neuii subsp. anitrata</name>
    <dbReference type="NCBI Taxonomy" id="29318"/>
    <lineage>
        <taxon>Bacteria</taxon>
        <taxon>Bacillati</taxon>
        <taxon>Actinomycetota</taxon>
        <taxon>Actinomycetes</taxon>
        <taxon>Actinomycetales</taxon>
        <taxon>Actinomycetaceae</taxon>
        <taxon>Winkia</taxon>
    </lineage>
</organism>
<protein>
    <recommendedName>
        <fullName evidence="3">Oxidoreductase</fullName>
    </recommendedName>
</protein>
<sequence>MQPEDTSAQISAAVQVLAAEEGVQQAIRAADEAVAKLRFHEGLRHRWPEARTEAAVRLAGSSALCEGARVNVDELRAGAAGAEGGLAAPITDATWAVGVGALAAQLHLVELMAPLNVRGGRARRAPVHFPSLLAGLHRDACVGLVQMGLIEQSQVGVPAGWDGKQKVERALALAAAPGSAWVRAALVHAELADAFAGPSGIVARAAARWVMVSAGAEPTGIALVDERCGRDGLGYRARLRDYRRATPQGVTKWLGWIIQAAQEGAERASDMAVEVLGHKLAK</sequence>
<gene>
    <name evidence="1" type="ORF">PIG85_10215</name>
</gene>
<dbReference type="Proteomes" id="UP001211044">
    <property type="component" value="Chromosome"/>
</dbReference>
<dbReference type="AlphaFoldDB" id="A0AB38XP81"/>
<dbReference type="EMBL" id="CP116394">
    <property type="protein sequence ID" value="WCE46002.1"/>
    <property type="molecule type" value="Genomic_DNA"/>
</dbReference>
<dbReference type="RefSeq" id="WP_004807952.1">
    <property type="nucleotide sequence ID" value="NZ_CP116394.1"/>
</dbReference>
<evidence type="ECO:0000313" key="2">
    <source>
        <dbReference type="Proteomes" id="UP001211044"/>
    </source>
</evidence>
<dbReference type="KEGG" id="wne:PIG85_10215"/>
<name>A0AB38XP81_9ACTO</name>
<proteinExistence type="predicted"/>